<reference evidence="1 2" key="1">
    <citation type="submission" date="2023-04" db="EMBL/GenBank/DDBJ databases">
        <title>Nanopore sequencing of Janthinobacterium from water.</title>
        <authorList>
            <person name="Ciuchcinski K."/>
            <person name="Rokowska A."/>
            <person name="Dziewit L."/>
        </authorList>
    </citation>
    <scope>NUCLEOTIDE SEQUENCE [LARGE SCALE GENOMIC DNA]</scope>
    <source>
        <strain evidence="1 2">DEMB2</strain>
    </source>
</reference>
<dbReference type="EMBL" id="CP121464">
    <property type="protein sequence ID" value="WFR81769.1"/>
    <property type="molecule type" value="Genomic_DNA"/>
</dbReference>
<dbReference type="Proteomes" id="UP001219584">
    <property type="component" value="Chromosome"/>
</dbReference>
<evidence type="ECO:0000313" key="1">
    <source>
        <dbReference type="EMBL" id="WFR81769.1"/>
    </source>
</evidence>
<dbReference type="InterPro" id="IPR011042">
    <property type="entry name" value="6-blade_b-propeller_TolB-like"/>
</dbReference>
<protein>
    <recommendedName>
        <fullName evidence="3">SMP-30/Gluconolactonase/LRE-like region domain-containing protein</fullName>
    </recommendedName>
</protein>
<gene>
    <name evidence="1" type="ORF">P9875_11680</name>
</gene>
<evidence type="ECO:0008006" key="3">
    <source>
        <dbReference type="Google" id="ProtNLM"/>
    </source>
</evidence>
<accession>A0ABY8I9Z8</accession>
<sequence>MDPGSLVFDSKGNLYFDDNVHQVVFKVDRAGKASVFAGTLNKGSGGDGPPGVGGLSFTGAPSLAVDASDNLYLSGQGWVRKIDAAGVISTPALAWGRPDIGILAFGNGILYGFTTQAVLQTPLP</sequence>
<dbReference type="RefSeq" id="WP_278318457.1">
    <property type="nucleotide sequence ID" value="NZ_CP121464.1"/>
</dbReference>
<dbReference type="SUPFAM" id="SSF101898">
    <property type="entry name" value="NHL repeat"/>
    <property type="match status" value="1"/>
</dbReference>
<dbReference type="Gene3D" id="2.120.10.30">
    <property type="entry name" value="TolB, C-terminal domain"/>
    <property type="match status" value="1"/>
</dbReference>
<keyword evidence="2" id="KW-1185">Reference proteome</keyword>
<evidence type="ECO:0000313" key="2">
    <source>
        <dbReference type="Proteomes" id="UP001219584"/>
    </source>
</evidence>
<proteinExistence type="predicted"/>
<name>A0ABY8I9Z8_9BURK</name>
<organism evidence="1 2">
    <name type="scientific">Janthinobacterium rivuli</name>
    <dbReference type="NCBI Taxonomy" id="2751478"/>
    <lineage>
        <taxon>Bacteria</taxon>
        <taxon>Pseudomonadati</taxon>
        <taxon>Pseudomonadota</taxon>
        <taxon>Betaproteobacteria</taxon>
        <taxon>Burkholderiales</taxon>
        <taxon>Oxalobacteraceae</taxon>
        <taxon>Janthinobacterium</taxon>
    </lineage>
</organism>